<evidence type="ECO:0000259" key="1">
    <source>
        <dbReference type="Pfam" id="PF05303"/>
    </source>
</evidence>
<dbReference type="Pfam" id="PF05303">
    <property type="entry name" value="GSKIP_dom"/>
    <property type="match status" value="1"/>
</dbReference>
<evidence type="ECO:0000313" key="2">
    <source>
        <dbReference type="EMBL" id="PIA17736.1"/>
    </source>
</evidence>
<dbReference type="Gene3D" id="3.30.2280.10">
    <property type="entry name" value="Hypothetical protein (hspc210)"/>
    <property type="match status" value="1"/>
</dbReference>
<proteinExistence type="predicted"/>
<dbReference type="AlphaFoldDB" id="A0A2G5BFD4"/>
<name>A0A2G5BFD4_COERN</name>
<keyword evidence="3" id="KW-1185">Reference proteome</keyword>
<dbReference type="OrthoDB" id="5804279at2759"/>
<accession>A0A2G5BFD4</accession>
<gene>
    <name evidence="2" type="ORF">COEREDRAFT_80395</name>
</gene>
<evidence type="ECO:0000313" key="3">
    <source>
        <dbReference type="Proteomes" id="UP000242474"/>
    </source>
</evidence>
<dbReference type="InterPro" id="IPR023231">
    <property type="entry name" value="GSKIP_dom_sf"/>
</dbReference>
<dbReference type="InterPro" id="IPR007967">
    <property type="entry name" value="GSKIP_dom"/>
</dbReference>
<feature type="domain" description="GSKIP" evidence="1">
    <location>
        <begin position="48"/>
        <end position="115"/>
    </location>
</feature>
<sequence>MPNFRTKKGLLEEFSTELRDHAYGIKSYTTPVVFVEQPLKAESVVILLSGTKVVVALDTSGYTARSSTNSSSVVSGTPLDKHAKKPFETLTALLLALSPEFNQAMHNLISSRLLALQETKMNQS</sequence>
<protein>
    <recommendedName>
        <fullName evidence="1">GSKIP domain-containing protein</fullName>
    </recommendedName>
</protein>
<organism evidence="2 3">
    <name type="scientific">Coemansia reversa (strain ATCC 12441 / NRRL 1564)</name>
    <dbReference type="NCBI Taxonomy" id="763665"/>
    <lineage>
        <taxon>Eukaryota</taxon>
        <taxon>Fungi</taxon>
        <taxon>Fungi incertae sedis</taxon>
        <taxon>Zoopagomycota</taxon>
        <taxon>Kickxellomycotina</taxon>
        <taxon>Kickxellomycetes</taxon>
        <taxon>Kickxellales</taxon>
        <taxon>Kickxellaceae</taxon>
        <taxon>Coemansia</taxon>
    </lineage>
</organism>
<reference evidence="2 3" key="1">
    <citation type="journal article" date="2015" name="Genome Biol. Evol.">
        <title>Phylogenomic analyses indicate that early fungi evolved digesting cell walls of algal ancestors of land plants.</title>
        <authorList>
            <person name="Chang Y."/>
            <person name="Wang S."/>
            <person name="Sekimoto S."/>
            <person name="Aerts A.L."/>
            <person name="Choi C."/>
            <person name="Clum A."/>
            <person name="LaButti K.M."/>
            <person name="Lindquist E.A."/>
            <person name="Yee Ngan C."/>
            <person name="Ohm R.A."/>
            <person name="Salamov A.A."/>
            <person name="Grigoriev I.V."/>
            <person name="Spatafora J.W."/>
            <person name="Berbee M.L."/>
        </authorList>
    </citation>
    <scope>NUCLEOTIDE SEQUENCE [LARGE SCALE GENOMIC DNA]</scope>
    <source>
        <strain evidence="2 3">NRRL 1564</strain>
    </source>
</reference>
<dbReference type="Proteomes" id="UP000242474">
    <property type="component" value="Unassembled WGS sequence"/>
</dbReference>
<dbReference type="EMBL" id="KZ303493">
    <property type="protein sequence ID" value="PIA17736.1"/>
    <property type="molecule type" value="Genomic_DNA"/>
</dbReference>
<dbReference type="SUPFAM" id="SSF103107">
    <property type="entry name" value="Hypothetical protein c14orf129, hspc210"/>
    <property type="match status" value="1"/>
</dbReference>